<dbReference type="EMBL" id="PCRE01000059">
    <property type="protein sequence ID" value="PIP14617.1"/>
    <property type="molecule type" value="Genomic_DNA"/>
</dbReference>
<dbReference type="InterPro" id="IPR038573">
    <property type="entry name" value="BrnT_sf"/>
</dbReference>
<dbReference type="AlphaFoldDB" id="A0A2G9Y5V3"/>
<accession>A0A2G9Y5V3</accession>
<dbReference type="Proteomes" id="UP000231025">
    <property type="component" value="Unassembled WGS sequence"/>
</dbReference>
<name>A0A2G9Y5V3_9BACT</name>
<sequence length="97" mass="11650">MVKQESIIEFEWDKGNIDKNYEKHGITPNQAEEAFLDERLKVKKDFKHSQKEERQIALGKNLTKNILFIVFTRRKNKIRIISARMANIKEKRNYEKT</sequence>
<dbReference type="Gene3D" id="3.10.450.530">
    <property type="entry name" value="Ribonuclease toxin, BrnT, of type II toxin-antitoxin system"/>
    <property type="match status" value="1"/>
</dbReference>
<dbReference type="InterPro" id="IPR007460">
    <property type="entry name" value="BrnT_toxin"/>
</dbReference>
<protein>
    <recommendedName>
        <fullName evidence="3">BrnT family toxin</fullName>
    </recommendedName>
</protein>
<evidence type="ECO:0000313" key="1">
    <source>
        <dbReference type="EMBL" id="PIP14617.1"/>
    </source>
</evidence>
<organism evidence="1 2">
    <name type="scientific">Candidatus Roizmanbacteria bacterium CG23_combo_of_CG06-09_8_20_14_all_35_49</name>
    <dbReference type="NCBI Taxonomy" id="1974863"/>
    <lineage>
        <taxon>Bacteria</taxon>
        <taxon>Candidatus Roizmaniibacteriota</taxon>
    </lineage>
</organism>
<dbReference type="Pfam" id="PF04365">
    <property type="entry name" value="BrnT_toxin"/>
    <property type="match status" value="1"/>
</dbReference>
<evidence type="ECO:0008006" key="3">
    <source>
        <dbReference type="Google" id="ProtNLM"/>
    </source>
</evidence>
<proteinExistence type="predicted"/>
<comment type="caution">
    <text evidence="1">The sequence shown here is derived from an EMBL/GenBank/DDBJ whole genome shotgun (WGS) entry which is preliminary data.</text>
</comment>
<evidence type="ECO:0000313" key="2">
    <source>
        <dbReference type="Proteomes" id="UP000231025"/>
    </source>
</evidence>
<reference evidence="1 2" key="1">
    <citation type="submission" date="2017-09" db="EMBL/GenBank/DDBJ databases">
        <title>Depth-based differentiation of microbial function through sediment-hosted aquifers and enrichment of novel symbionts in the deep terrestrial subsurface.</title>
        <authorList>
            <person name="Probst A.J."/>
            <person name="Ladd B."/>
            <person name="Jarett J.K."/>
            <person name="Geller-Mcgrath D.E."/>
            <person name="Sieber C.M."/>
            <person name="Emerson J.B."/>
            <person name="Anantharaman K."/>
            <person name="Thomas B.C."/>
            <person name="Malmstrom R."/>
            <person name="Stieglmeier M."/>
            <person name="Klingl A."/>
            <person name="Woyke T."/>
            <person name="Ryan C.M."/>
            <person name="Banfield J.F."/>
        </authorList>
    </citation>
    <scope>NUCLEOTIDE SEQUENCE [LARGE SCALE GENOMIC DNA]</scope>
    <source>
        <strain evidence="1">CG23_combo_of_CG06-09_8_20_14_all_35_49</strain>
    </source>
</reference>
<gene>
    <name evidence="1" type="ORF">COX47_04205</name>
</gene>